<proteinExistence type="predicted"/>
<dbReference type="EMBL" id="JASBRG010000003">
    <property type="protein sequence ID" value="MDI3319197.1"/>
    <property type="molecule type" value="Genomic_DNA"/>
</dbReference>
<evidence type="ECO:0000259" key="1">
    <source>
        <dbReference type="Pfam" id="PF08241"/>
    </source>
</evidence>
<evidence type="ECO:0000313" key="2">
    <source>
        <dbReference type="EMBL" id="MDI3319197.1"/>
    </source>
</evidence>
<keyword evidence="2" id="KW-0489">Methyltransferase</keyword>
<dbReference type="RefSeq" id="WP_282333312.1">
    <property type="nucleotide sequence ID" value="NZ_JASBRG010000003.1"/>
</dbReference>
<organism evidence="2 3">
    <name type="scientific">Pinibacter soli</name>
    <dbReference type="NCBI Taxonomy" id="3044211"/>
    <lineage>
        <taxon>Bacteria</taxon>
        <taxon>Pseudomonadati</taxon>
        <taxon>Bacteroidota</taxon>
        <taxon>Chitinophagia</taxon>
        <taxon>Chitinophagales</taxon>
        <taxon>Chitinophagaceae</taxon>
        <taxon>Pinibacter</taxon>
    </lineage>
</organism>
<gene>
    <name evidence="2" type="ORF">QJ048_05405</name>
</gene>
<dbReference type="GO" id="GO:0032259">
    <property type="term" value="P:methylation"/>
    <property type="evidence" value="ECO:0007669"/>
    <property type="project" value="UniProtKB-KW"/>
</dbReference>
<dbReference type="Pfam" id="PF08241">
    <property type="entry name" value="Methyltransf_11"/>
    <property type="match status" value="1"/>
</dbReference>
<evidence type="ECO:0000313" key="3">
    <source>
        <dbReference type="Proteomes" id="UP001226434"/>
    </source>
</evidence>
<dbReference type="EC" id="2.1.-.-" evidence="2"/>
<accession>A0ABT6R9G1</accession>
<keyword evidence="3" id="KW-1185">Reference proteome</keyword>
<dbReference type="GO" id="GO:0008168">
    <property type="term" value="F:methyltransferase activity"/>
    <property type="evidence" value="ECO:0007669"/>
    <property type="project" value="UniProtKB-KW"/>
</dbReference>
<keyword evidence="2" id="KW-0808">Transferase</keyword>
<name>A0ABT6R9G1_9BACT</name>
<feature type="domain" description="Methyltransferase type 11" evidence="1">
    <location>
        <begin position="148"/>
        <end position="243"/>
    </location>
</feature>
<dbReference type="InterPro" id="IPR013216">
    <property type="entry name" value="Methyltransf_11"/>
</dbReference>
<protein>
    <submittedName>
        <fullName evidence="2">Class I SAM-dependent methyltransferase</fullName>
        <ecNumber evidence="2">2.1.-.-</ecNumber>
    </submittedName>
</protein>
<reference evidence="2 3" key="1">
    <citation type="submission" date="2023-05" db="EMBL/GenBank/DDBJ databases">
        <title>Genome sequence of Pinibacter sp. MAH-24.</title>
        <authorList>
            <person name="Huq M.A."/>
        </authorList>
    </citation>
    <scope>NUCLEOTIDE SEQUENCE [LARGE SCALE GENOMIC DNA]</scope>
    <source>
        <strain evidence="2 3">MAH-24</strain>
    </source>
</reference>
<comment type="caution">
    <text evidence="2">The sequence shown here is derived from an EMBL/GenBank/DDBJ whole genome shotgun (WGS) entry which is preliminary data.</text>
</comment>
<sequence length="361" mass="41739">MEWIEILKCPITGKDVRALEPHEIETLNSKVAAGAVWQADGKVFSTPLTKGLITSDGAYIYPIINEIVLLLKDLAVVDSQDKLLRETISADKQLVKNFYDEKGWTANEKGDYEDAVIFEDLRDVSKEYIKKCHDRVRRFLNPSGTYMLDAASGALQFPDYLQYSDNYKYRICVDFSFTALSEAKRKLGDKGICVLCDMTNMPFKDGKIDGFISLNTIYHIPKDEQVTAMKELYRVLAAKGKGVIVYEWFKHSPWMNVGLFPFRAVVFTKNRLKEAFNKVAGKGAPKKMLYFHAHPYEYFRKNLPFAFQLKVWRSISVPFMKYYIHAPLFGKQILNWLYNKEEREPEKCGLKGEYPIFVFEK</sequence>
<dbReference type="InterPro" id="IPR029063">
    <property type="entry name" value="SAM-dependent_MTases_sf"/>
</dbReference>
<dbReference type="Gene3D" id="3.40.50.150">
    <property type="entry name" value="Vaccinia Virus protein VP39"/>
    <property type="match status" value="1"/>
</dbReference>
<dbReference type="Proteomes" id="UP001226434">
    <property type="component" value="Unassembled WGS sequence"/>
</dbReference>
<dbReference type="SUPFAM" id="SSF53335">
    <property type="entry name" value="S-adenosyl-L-methionine-dependent methyltransferases"/>
    <property type="match status" value="1"/>
</dbReference>